<evidence type="ECO:0000313" key="2">
    <source>
        <dbReference type="Proteomes" id="UP001589562"/>
    </source>
</evidence>
<dbReference type="EMBL" id="JBHMFE010000046">
    <property type="protein sequence ID" value="MFB9110764.1"/>
    <property type="molecule type" value="Genomic_DNA"/>
</dbReference>
<reference evidence="1 2" key="1">
    <citation type="submission" date="2024-09" db="EMBL/GenBank/DDBJ databases">
        <authorList>
            <person name="Sun Q."/>
            <person name="Mori K."/>
        </authorList>
    </citation>
    <scope>NUCLEOTIDE SEQUENCE [LARGE SCALE GENOMIC DNA]</scope>
    <source>
        <strain evidence="1 2">CECT 8365</strain>
    </source>
</reference>
<keyword evidence="2" id="KW-1185">Reference proteome</keyword>
<gene>
    <name evidence="1" type="ORF">ACFFVK_19465</name>
</gene>
<comment type="caution">
    <text evidence="1">The sequence shown here is derived from an EMBL/GenBank/DDBJ whole genome shotgun (WGS) entry which is preliminary data.</text>
</comment>
<protein>
    <submittedName>
        <fullName evidence="1">Uncharacterized protein</fullName>
    </submittedName>
</protein>
<name>A0ABV5HFU6_9FLAO</name>
<sequence>MRTIKIYCKECEIELTDELVESNDIWEYDFGIMPENHFFIRSQEASLKNSIIVPIDNYKLKDHPDMKRFQGCCGSSGLDGMNKLCFNGHEVATEFSDCWTDDCIEFNNDKVVIKEKIGDNIFKELKL</sequence>
<proteinExistence type="predicted"/>
<organism evidence="1 2">
    <name type="scientific">Flavobacterium gyeonganense</name>
    <dbReference type="NCBI Taxonomy" id="1310418"/>
    <lineage>
        <taxon>Bacteria</taxon>
        <taxon>Pseudomonadati</taxon>
        <taxon>Bacteroidota</taxon>
        <taxon>Flavobacteriia</taxon>
        <taxon>Flavobacteriales</taxon>
        <taxon>Flavobacteriaceae</taxon>
        <taxon>Flavobacterium</taxon>
    </lineage>
</organism>
<dbReference type="Proteomes" id="UP001589562">
    <property type="component" value="Unassembled WGS sequence"/>
</dbReference>
<accession>A0ABV5HFU6</accession>
<dbReference type="RefSeq" id="WP_278010613.1">
    <property type="nucleotide sequence ID" value="NZ_CP121112.1"/>
</dbReference>
<evidence type="ECO:0000313" key="1">
    <source>
        <dbReference type="EMBL" id="MFB9110764.1"/>
    </source>
</evidence>